<dbReference type="GO" id="GO:0016788">
    <property type="term" value="F:hydrolase activity, acting on ester bonds"/>
    <property type="evidence" value="ECO:0007669"/>
    <property type="project" value="UniProtKB-ARBA"/>
</dbReference>
<dbReference type="InterPro" id="IPR017853">
    <property type="entry name" value="GH"/>
</dbReference>
<keyword evidence="2" id="KW-0326">Glycosidase</keyword>
<feature type="domain" description="SGNH hydrolase-type esterase" evidence="5">
    <location>
        <begin position="41"/>
        <end position="232"/>
    </location>
</feature>
<keyword evidence="3" id="KW-0732">Signal</keyword>
<dbReference type="Pfam" id="PF00150">
    <property type="entry name" value="Cellulase"/>
    <property type="match status" value="1"/>
</dbReference>
<dbReference type="InterPro" id="IPR001547">
    <property type="entry name" value="Glyco_hydro_5"/>
</dbReference>
<dbReference type="Proteomes" id="UP000435649">
    <property type="component" value="Unassembled WGS sequence"/>
</dbReference>
<dbReference type="EMBL" id="VUNS01000005">
    <property type="protein sequence ID" value="MST96686.1"/>
    <property type="molecule type" value="Genomic_DNA"/>
</dbReference>
<dbReference type="Pfam" id="PF13472">
    <property type="entry name" value="Lipase_GDSL_2"/>
    <property type="match status" value="1"/>
</dbReference>
<dbReference type="CDD" id="cd00229">
    <property type="entry name" value="SGNH_hydrolase"/>
    <property type="match status" value="1"/>
</dbReference>
<feature type="chain" id="PRO_5032822117" evidence="3">
    <location>
        <begin position="18"/>
        <end position="716"/>
    </location>
</feature>
<sequence length="716" mass="79357">MKLRSFAAAVFAGAALSAATVTDETPRHSPQPGVYRIMFTGNSITMHGFNEGTIRDLGWDRQCGMAASKLENDHVHLFAARVAETRPGERIEICYNSSNACKTAEGRAEADRKTAALLPDLVILQAGEGAGSLSADEFEKWRAGYRTMLESCLALKPTPRVIAVGVWSPTGSGQAEYAPGSGEAKVEEAQREVCTELGVPFVSIARYAQNPACSGTGSSGGVKWHPNDAGMKGYADALFDAYRKTPGKPAIFTFDNPEALKGWSHTPELATELRPGFVRLLGRGGDAKIYRAITLPAGEYRVSGCGRGSNLTVALSRGWETPFFLLQLSNGNLEKWRSDSRPLKLEKEEKLMLSVFSSSADSKTNIAELKSVILTPESASTDEAGLPTPEVLGSRRPSPAVVRGFTLQNRDGLEEARNEWNANVVRKWIPAPDLTADAVFKQRMTEIGEYLAEARKHRLKVILAVDAAAFSGNSKADVSHNAFWSDPGLADRAAALWKRIAAALTPYRDVIYAYDLCNEPLDWDQMPFPPKEWRPTAIAATRAIRSVDPDTWIMYEPGPGGLHDGFQGLKPLPDEKVIYSVHYYSPHDFTHQGIHNITGTDLKEVQAKTNVRCGWDREKIRKHLQSVRDFEQKYRVPILVGEFSVVRWAPKEDAERYLADLVELFEEFGWSWCYHGLRDYHGWSLLHTETYGDLTPAKEETRRSRIIRAGLRKNLE</sequence>
<dbReference type="AlphaFoldDB" id="A0A844FZZ7"/>
<dbReference type="Gene3D" id="3.40.50.1110">
    <property type="entry name" value="SGNH hydrolase"/>
    <property type="match status" value="1"/>
</dbReference>
<evidence type="ECO:0000259" key="5">
    <source>
        <dbReference type="Pfam" id="PF13472"/>
    </source>
</evidence>
<comment type="caution">
    <text evidence="6">The sequence shown here is derived from an EMBL/GenBank/DDBJ whole genome shotgun (WGS) entry which is preliminary data.</text>
</comment>
<dbReference type="SUPFAM" id="SSF51445">
    <property type="entry name" value="(Trans)glycosidases"/>
    <property type="match status" value="1"/>
</dbReference>
<evidence type="ECO:0000313" key="6">
    <source>
        <dbReference type="EMBL" id="MST96686.1"/>
    </source>
</evidence>
<protein>
    <submittedName>
        <fullName evidence="6">Cellulase family glycosylhydrolase</fullName>
    </submittedName>
</protein>
<evidence type="ECO:0000256" key="2">
    <source>
        <dbReference type="ARBA" id="ARBA00023295"/>
    </source>
</evidence>
<feature type="domain" description="Glycoside hydrolase family 5" evidence="4">
    <location>
        <begin position="413"/>
        <end position="674"/>
    </location>
</feature>
<dbReference type="GO" id="GO:0004553">
    <property type="term" value="F:hydrolase activity, hydrolyzing O-glycosyl compounds"/>
    <property type="evidence" value="ECO:0007669"/>
    <property type="project" value="InterPro"/>
</dbReference>
<organism evidence="6 7">
    <name type="scientific">Victivallis lenta</name>
    <dbReference type="NCBI Taxonomy" id="2606640"/>
    <lineage>
        <taxon>Bacteria</taxon>
        <taxon>Pseudomonadati</taxon>
        <taxon>Lentisphaerota</taxon>
        <taxon>Lentisphaeria</taxon>
        <taxon>Victivallales</taxon>
        <taxon>Victivallaceae</taxon>
        <taxon>Victivallis</taxon>
    </lineage>
</organism>
<reference evidence="6 7" key="1">
    <citation type="submission" date="2019-08" db="EMBL/GenBank/DDBJ databases">
        <title>In-depth cultivation of the pig gut microbiome towards novel bacterial diversity and tailored functional studies.</title>
        <authorList>
            <person name="Wylensek D."/>
            <person name="Hitch T.C.A."/>
            <person name="Clavel T."/>
        </authorList>
    </citation>
    <scope>NUCLEOTIDE SEQUENCE [LARGE SCALE GENOMIC DNA]</scope>
    <source>
        <strain evidence="6 7">BBE-744-WT-12</strain>
    </source>
</reference>
<dbReference type="SUPFAM" id="SSF52266">
    <property type="entry name" value="SGNH hydrolase"/>
    <property type="match status" value="1"/>
</dbReference>
<keyword evidence="1 6" id="KW-0378">Hydrolase</keyword>
<dbReference type="Gene3D" id="3.20.20.80">
    <property type="entry name" value="Glycosidases"/>
    <property type="match status" value="1"/>
</dbReference>
<dbReference type="RefSeq" id="WP_154417409.1">
    <property type="nucleotide sequence ID" value="NZ_VUNS01000005.1"/>
</dbReference>
<feature type="signal peptide" evidence="3">
    <location>
        <begin position="1"/>
        <end position="17"/>
    </location>
</feature>
<evidence type="ECO:0000256" key="1">
    <source>
        <dbReference type="ARBA" id="ARBA00022801"/>
    </source>
</evidence>
<dbReference type="GO" id="GO:0000272">
    <property type="term" value="P:polysaccharide catabolic process"/>
    <property type="evidence" value="ECO:0007669"/>
    <property type="project" value="InterPro"/>
</dbReference>
<evidence type="ECO:0000256" key="3">
    <source>
        <dbReference type="SAM" id="SignalP"/>
    </source>
</evidence>
<keyword evidence="7" id="KW-1185">Reference proteome</keyword>
<gene>
    <name evidence="6" type="ORF">FYJ85_06465</name>
</gene>
<accession>A0A844FZZ7</accession>
<evidence type="ECO:0000313" key="7">
    <source>
        <dbReference type="Proteomes" id="UP000435649"/>
    </source>
</evidence>
<proteinExistence type="predicted"/>
<name>A0A844FZZ7_9BACT</name>
<dbReference type="InterPro" id="IPR036514">
    <property type="entry name" value="SGNH_hydro_sf"/>
</dbReference>
<dbReference type="InterPro" id="IPR013830">
    <property type="entry name" value="SGNH_hydro"/>
</dbReference>
<evidence type="ECO:0000259" key="4">
    <source>
        <dbReference type="Pfam" id="PF00150"/>
    </source>
</evidence>